<feature type="domain" description="Rap1a immunity protein" evidence="3">
    <location>
        <begin position="37"/>
        <end position="124"/>
    </location>
</feature>
<name>A0A494WFB4_9SPHN</name>
<keyword evidence="2" id="KW-0732">Signal</keyword>
<organism evidence="4 5">
    <name type="scientific">Sphingobium amiense</name>
    <dbReference type="NCBI Taxonomy" id="135719"/>
    <lineage>
        <taxon>Bacteria</taxon>
        <taxon>Pseudomonadati</taxon>
        <taxon>Pseudomonadota</taxon>
        <taxon>Alphaproteobacteria</taxon>
        <taxon>Sphingomonadales</taxon>
        <taxon>Sphingomonadaceae</taxon>
        <taxon>Sphingobium</taxon>
    </lineage>
</organism>
<feature type="region of interest" description="Disordered" evidence="1">
    <location>
        <begin position="128"/>
        <end position="155"/>
    </location>
</feature>
<evidence type="ECO:0000256" key="1">
    <source>
        <dbReference type="SAM" id="MobiDB-lite"/>
    </source>
</evidence>
<proteinExistence type="predicted"/>
<feature type="chain" id="PRO_5019838500" description="Rap1a immunity protein domain-containing protein" evidence="2">
    <location>
        <begin position="20"/>
        <end position="155"/>
    </location>
</feature>
<dbReference type="Gene3D" id="1.10.890.40">
    <property type="match status" value="1"/>
</dbReference>
<evidence type="ECO:0000259" key="3">
    <source>
        <dbReference type="Pfam" id="PF18602"/>
    </source>
</evidence>
<protein>
    <recommendedName>
        <fullName evidence="3">Rap1a immunity protein domain-containing protein</fullName>
    </recommendedName>
</protein>
<dbReference type="AlphaFoldDB" id="A0A494WFB4"/>
<dbReference type="RefSeq" id="WP_066701069.1">
    <property type="nucleotide sequence ID" value="NZ_AP018664.1"/>
</dbReference>
<sequence>MIASLVALAVAAATPPVPAVPQTPPPAAAESELGYLTAAELERRCGAGGATADISYCFAYIAAVHDAMRAYEVWLGLREFCAPPAVPQSDLRRAFLTYLSAYPSNRSGQAASVIVVALKESYPCRAAPVTPQPQGGGAGVVPSGKSAPHSRTPAR</sequence>
<dbReference type="Pfam" id="PF18602">
    <property type="entry name" value="Rap1a"/>
    <property type="match status" value="1"/>
</dbReference>
<dbReference type="EMBL" id="AP018664">
    <property type="protein sequence ID" value="BBD99700.1"/>
    <property type="molecule type" value="Genomic_DNA"/>
</dbReference>
<evidence type="ECO:0000313" key="4">
    <source>
        <dbReference type="EMBL" id="BBD99700.1"/>
    </source>
</evidence>
<keyword evidence="5" id="KW-1185">Reference proteome</keyword>
<feature type="signal peptide" evidence="2">
    <location>
        <begin position="1"/>
        <end position="19"/>
    </location>
</feature>
<accession>A0A494WFB4</accession>
<evidence type="ECO:0000313" key="5">
    <source>
        <dbReference type="Proteomes" id="UP000279959"/>
    </source>
</evidence>
<dbReference type="KEGG" id="sami:SAMIE_1032010"/>
<reference evidence="4 5" key="1">
    <citation type="submission" date="2018-05" db="EMBL/GenBank/DDBJ databases">
        <title>Complete Genome Sequence of the Nonylphenol-Degrading Bacterium Sphingobium amiense DSM 16289T.</title>
        <authorList>
            <person name="Ootsuka M."/>
            <person name="Nishizawa T."/>
            <person name="Ohta H."/>
        </authorList>
    </citation>
    <scope>NUCLEOTIDE SEQUENCE [LARGE SCALE GENOMIC DNA]</scope>
    <source>
        <strain evidence="4 5">DSM 16289</strain>
    </source>
</reference>
<dbReference type="Proteomes" id="UP000279959">
    <property type="component" value="Chromosome"/>
</dbReference>
<gene>
    <name evidence="4" type="ORF">SAMIE_1032010</name>
</gene>
<dbReference type="InterPro" id="IPR041238">
    <property type="entry name" value="Rap1a"/>
</dbReference>
<evidence type="ECO:0000256" key="2">
    <source>
        <dbReference type="SAM" id="SignalP"/>
    </source>
</evidence>